<dbReference type="Gene3D" id="2.30.40.10">
    <property type="entry name" value="Urease, subunit C, domain 1"/>
    <property type="match status" value="1"/>
</dbReference>
<protein>
    <submittedName>
        <fullName evidence="2">N-acyl-D-amino-acid deacylase</fullName>
        <ecNumber evidence="2">3.5.1.81</ecNumber>
    </submittedName>
</protein>
<dbReference type="EMBL" id="JAGGMR010000001">
    <property type="protein sequence ID" value="MBP2190726.1"/>
    <property type="molecule type" value="Genomic_DNA"/>
</dbReference>
<evidence type="ECO:0000259" key="1">
    <source>
        <dbReference type="Pfam" id="PF07969"/>
    </source>
</evidence>
<dbReference type="EC" id="3.5.1.81" evidence="2"/>
<dbReference type="InterPro" id="IPR032466">
    <property type="entry name" value="Metal_Hydrolase"/>
</dbReference>
<gene>
    <name evidence="2" type="ORF">BJ987_003627</name>
</gene>
<dbReference type="PANTHER" id="PTHR11647:SF1">
    <property type="entry name" value="COLLAPSIN RESPONSE MEDIATOR PROTEIN"/>
    <property type="match status" value="1"/>
</dbReference>
<evidence type="ECO:0000313" key="3">
    <source>
        <dbReference type="Proteomes" id="UP001519325"/>
    </source>
</evidence>
<dbReference type="GO" id="GO:0047420">
    <property type="term" value="F:N-acyl-D-amino-acid deacylase activity"/>
    <property type="evidence" value="ECO:0007669"/>
    <property type="project" value="UniProtKB-EC"/>
</dbReference>
<evidence type="ECO:0000313" key="2">
    <source>
        <dbReference type="EMBL" id="MBP2190726.1"/>
    </source>
</evidence>
<reference evidence="2 3" key="1">
    <citation type="submission" date="2021-03" db="EMBL/GenBank/DDBJ databases">
        <title>Sequencing the genomes of 1000 actinobacteria strains.</title>
        <authorList>
            <person name="Klenk H.-P."/>
        </authorList>
    </citation>
    <scope>NUCLEOTIDE SEQUENCE [LARGE SCALE GENOMIC DNA]</scope>
    <source>
        <strain evidence="2 3">DSM 45516</strain>
    </source>
</reference>
<accession>A0ABS4QGA0</accession>
<keyword evidence="3" id="KW-1185">Reference proteome</keyword>
<dbReference type="InterPro" id="IPR050378">
    <property type="entry name" value="Metallo-dep_Hydrolases_sf"/>
</dbReference>
<dbReference type="SUPFAM" id="SSF51556">
    <property type="entry name" value="Metallo-dependent hydrolases"/>
    <property type="match status" value="1"/>
</dbReference>
<feature type="domain" description="Amidohydrolase 3" evidence="1">
    <location>
        <begin position="56"/>
        <end position="510"/>
    </location>
</feature>
<dbReference type="InterPro" id="IPR013108">
    <property type="entry name" value="Amidohydro_3"/>
</dbReference>
<sequence>MTNRQTVGNNVTFDVLVRGGIVFDGTGRPGYRADIGIADGRIRDIGDLGAARARAEVDATRRYVLPGFIDAHVHGENAVLDPQVQLAALRQGVTTFVLGQDGLSFAPASPAALRWVARYFAAVNGPAPTLAAYSGNGVTVAELMACYQHTTAINTAYLVPHGTVRYSVMGGSPLPPDAEQLAAMVALTEQGLEQGAVGVSSGLGYLPGRFADAEELGAVCVPAARRGLPYVTHMRTYGDAADKGMSEACAVGRISGAAVHISHYHGPGEMLAGLVDTARATGQDVTFDTYPYLRGCSILAKMLPDWLATADLDGTLEALSDRAVRELLDTQIDDSLWSAFILAHVPAARYRWAEGLPLDRAAAWAGVRPAVFCADVLVESGLDVGIVFDYPERALEDSVRCLLRHEAHMGGSDGIYLGGRPHPRGYGAFARMLARHCRELGDWTWAQAGEHLAARPAARFRLTDRGVLVRGKAADLVVVDPHTVRDRATYAAPREPATGIDDVIVGGVPVLAGGRRTGRLPGTVLCAC</sequence>
<name>A0ABS4QGA0_9NOCA</name>
<organism evidence="2 3">
    <name type="scientific">Nocardia goodfellowii</name>
    <dbReference type="NCBI Taxonomy" id="882446"/>
    <lineage>
        <taxon>Bacteria</taxon>
        <taxon>Bacillati</taxon>
        <taxon>Actinomycetota</taxon>
        <taxon>Actinomycetes</taxon>
        <taxon>Mycobacteriales</taxon>
        <taxon>Nocardiaceae</taxon>
        <taxon>Nocardia</taxon>
    </lineage>
</organism>
<dbReference type="SUPFAM" id="SSF51338">
    <property type="entry name" value="Composite domain of metallo-dependent hydrolases"/>
    <property type="match status" value="1"/>
</dbReference>
<dbReference type="Proteomes" id="UP001519325">
    <property type="component" value="Unassembled WGS sequence"/>
</dbReference>
<dbReference type="InterPro" id="IPR011059">
    <property type="entry name" value="Metal-dep_hydrolase_composite"/>
</dbReference>
<dbReference type="InterPro" id="IPR023100">
    <property type="entry name" value="D-aminoacylase_insert_dom_sf"/>
</dbReference>
<dbReference type="Gene3D" id="3.20.20.140">
    <property type="entry name" value="Metal-dependent hydrolases"/>
    <property type="match status" value="1"/>
</dbReference>
<proteinExistence type="predicted"/>
<comment type="caution">
    <text evidence="2">The sequence shown here is derived from an EMBL/GenBank/DDBJ whole genome shotgun (WGS) entry which is preliminary data.</text>
</comment>
<keyword evidence="2" id="KW-0378">Hydrolase</keyword>
<dbReference type="PANTHER" id="PTHR11647">
    <property type="entry name" value="HYDRANTOINASE/DIHYDROPYRIMIDINASE FAMILY MEMBER"/>
    <property type="match status" value="1"/>
</dbReference>
<dbReference type="Gene3D" id="3.30.1490.130">
    <property type="entry name" value="D-aminoacylase. Domain 3"/>
    <property type="match status" value="1"/>
</dbReference>
<dbReference type="RefSeq" id="WP_209891266.1">
    <property type="nucleotide sequence ID" value="NZ_JAGGMR010000001.1"/>
</dbReference>
<dbReference type="Pfam" id="PF07969">
    <property type="entry name" value="Amidohydro_3"/>
    <property type="match status" value="1"/>
</dbReference>